<dbReference type="Proteomes" id="UP000298588">
    <property type="component" value="Chromosome"/>
</dbReference>
<dbReference type="RefSeq" id="WP_137098745.1">
    <property type="nucleotide sequence ID" value="NZ_CP039865.1"/>
</dbReference>
<evidence type="ECO:0000313" key="1">
    <source>
        <dbReference type="EMBL" id="QCK85411.1"/>
    </source>
</evidence>
<dbReference type="KEGG" id="paqt:E8L99_06330"/>
<dbReference type="OrthoDB" id="6115808at2"/>
<dbReference type="InterPro" id="IPR045964">
    <property type="entry name" value="DUF6384"/>
</dbReference>
<protein>
    <submittedName>
        <fullName evidence="1">Uncharacterized protein</fullName>
    </submittedName>
</protein>
<dbReference type="EMBL" id="CP039865">
    <property type="protein sequence ID" value="QCK85411.1"/>
    <property type="molecule type" value="Genomic_DNA"/>
</dbReference>
<dbReference type="Pfam" id="PF19911">
    <property type="entry name" value="DUF6384"/>
    <property type="match status" value="1"/>
</dbReference>
<sequence length="309" mass="34052">MTDTAVAPTAPPPAAPLDDVMLAMDVVDTLRHQERVVEKAMSEGDREEDLVERLRQIYRNQGIEVSDEVIRQGVKALREERFAYKPPADSLSVKLARIYVTRGTWGKWALGAVAALAIGFGTLAYQGYAANVELTRTIPAEITRLSGDIAREATADAAKVRAAAIVAEGQAAVRDGKADLARKAVGDLERLRDDLRAEYDVRIVSRRGEQTGFWRDPPGQSTALNYYLVVEAIDRAGRALPRTITEEEGGSTSTVTKWAVRVPRSLYDEVRREKETRGFLQNPVLGSKARGQLEPTWRIALPGGAITRW</sequence>
<organism evidence="1 2">
    <name type="scientific">Phreatobacter aquaticus</name>
    <dbReference type="NCBI Taxonomy" id="2570229"/>
    <lineage>
        <taxon>Bacteria</taxon>
        <taxon>Pseudomonadati</taxon>
        <taxon>Pseudomonadota</taxon>
        <taxon>Alphaproteobacteria</taxon>
        <taxon>Hyphomicrobiales</taxon>
        <taxon>Phreatobacteraceae</taxon>
        <taxon>Phreatobacter</taxon>
    </lineage>
</organism>
<name>A0A4D7QFI3_9HYPH</name>
<reference evidence="1 2" key="1">
    <citation type="submission" date="2019-04" db="EMBL/GenBank/DDBJ databases">
        <title>Phreatobacter aquaticus sp. nov.</title>
        <authorList>
            <person name="Choi A."/>
            <person name="Baek K."/>
        </authorList>
    </citation>
    <scope>NUCLEOTIDE SEQUENCE [LARGE SCALE GENOMIC DNA]</scope>
    <source>
        <strain evidence="1 2">NMCR1094</strain>
    </source>
</reference>
<keyword evidence="2" id="KW-1185">Reference proteome</keyword>
<gene>
    <name evidence="1" type="ORF">E8L99_06330</name>
</gene>
<dbReference type="AlphaFoldDB" id="A0A4D7QFI3"/>
<evidence type="ECO:0000313" key="2">
    <source>
        <dbReference type="Proteomes" id="UP000298588"/>
    </source>
</evidence>
<accession>A0A4D7QFI3</accession>
<proteinExistence type="predicted"/>